<comment type="caution">
    <text evidence="1">The sequence shown here is derived from an EMBL/GenBank/DDBJ whole genome shotgun (WGS) entry which is preliminary data.</text>
</comment>
<keyword evidence="2" id="KW-1185">Reference proteome</keyword>
<dbReference type="Pfam" id="PF12294">
    <property type="entry name" value="DUF3626"/>
    <property type="match status" value="1"/>
</dbReference>
<dbReference type="EMBL" id="JBHMAG010000012">
    <property type="protein sequence ID" value="MFB9752607.1"/>
    <property type="molecule type" value="Genomic_DNA"/>
</dbReference>
<name>A0ABV5VWB5_9BACL</name>
<accession>A0ABV5VWB5</accession>
<dbReference type="Proteomes" id="UP001589619">
    <property type="component" value="Unassembled WGS sequence"/>
</dbReference>
<dbReference type="RefSeq" id="WP_344903771.1">
    <property type="nucleotide sequence ID" value="NZ_BAAAYO010000001.1"/>
</dbReference>
<evidence type="ECO:0000313" key="2">
    <source>
        <dbReference type="Proteomes" id="UP001589619"/>
    </source>
</evidence>
<reference evidence="1 2" key="1">
    <citation type="submission" date="2024-09" db="EMBL/GenBank/DDBJ databases">
        <authorList>
            <person name="Sun Q."/>
            <person name="Mori K."/>
        </authorList>
    </citation>
    <scope>NUCLEOTIDE SEQUENCE [LARGE SCALE GENOMIC DNA]</scope>
    <source>
        <strain evidence="1 2">JCM 12520</strain>
    </source>
</reference>
<proteinExistence type="predicted"/>
<organism evidence="1 2">
    <name type="scientific">Paenibacillus hodogayensis</name>
    <dbReference type="NCBI Taxonomy" id="279208"/>
    <lineage>
        <taxon>Bacteria</taxon>
        <taxon>Bacillati</taxon>
        <taxon>Bacillota</taxon>
        <taxon>Bacilli</taxon>
        <taxon>Bacillales</taxon>
        <taxon>Paenibacillaceae</taxon>
        <taxon>Paenibacillus</taxon>
    </lineage>
</organism>
<gene>
    <name evidence="1" type="ORF">ACFFNY_13655</name>
</gene>
<protein>
    <submittedName>
        <fullName evidence="1">DUF3626 domain-containing protein</fullName>
    </submittedName>
</protein>
<dbReference type="InterPro" id="IPR022074">
    <property type="entry name" value="DUF3626"/>
</dbReference>
<evidence type="ECO:0000313" key="1">
    <source>
        <dbReference type="EMBL" id="MFB9752607.1"/>
    </source>
</evidence>
<sequence length="362" mass="38691">MAVLTAAQSRALEHVRAIAAARQNYALEKLQALIGHTDGEFADIPSILSHIRTHARVTLNFHPDRMLPDGRTVIEGLLRDGLYSSQFETGISNGSRTAYPGGDRDRWELSLFGGAYQTVGCKPEERPKYGALNVMDYPDGAAPRFGSCYIRLRQGVTDRCTFTFGDSHTGPDCVGTGDNLAPLFVALLDAADQSGHALGAPAADAAAVVRRLLAAAGSQNMPVEPGRALDDYIEAQVHGPIALAADAEALIADPSFRGTTVGEQLAACCRNHGIALLWHGGFGLASSDVSADFRGPAMPPLARRVDRAFSATPGRLDAACVGRAAASLHRHPEQWSDWGTPADTLQHLKQLWHVIVKYGQPL</sequence>